<dbReference type="Proteomes" id="UP000267821">
    <property type="component" value="Unassembled WGS sequence"/>
</dbReference>
<dbReference type="AlphaFoldDB" id="A0A3N4LYE3"/>
<gene>
    <name evidence="1" type="ORF">L211DRAFT_473418</name>
</gene>
<organism evidence="1 2">
    <name type="scientific">Terfezia boudieri ATCC MYA-4762</name>
    <dbReference type="NCBI Taxonomy" id="1051890"/>
    <lineage>
        <taxon>Eukaryota</taxon>
        <taxon>Fungi</taxon>
        <taxon>Dikarya</taxon>
        <taxon>Ascomycota</taxon>
        <taxon>Pezizomycotina</taxon>
        <taxon>Pezizomycetes</taxon>
        <taxon>Pezizales</taxon>
        <taxon>Pezizaceae</taxon>
        <taxon>Terfezia</taxon>
    </lineage>
</organism>
<evidence type="ECO:0000313" key="1">
    <source>
        <dbReference type="EMBL" id="RPB27913.1"/>
    </source>
</evidence>
<dbReference type="EMBL" id="ML121530">
    <property type="protein sequence ID" value="RPB27913.1"/>
    <property type="molecule type" value="Genomic_DNA"/>
</dbReference>
<dbReference type="OrthoDB" id="10391585at2759"/>
<protein>
    <submittedName>
        <fullName evidence="1">Uncharacterized protein</fullName>
    </submittedName>
</protein>
<proteinExistence type="predicted"/>
<keyword evidence="2" id="KW-1185">Reference proteome</keyword>
<accession>A0A3N4LYE3</accession>
<reference evidence="1 2" key="1">
    <citation type="journal article" date="2018" name="Nat. Ecol. Evol.">
        <title>Pezizomycetes genomes reveal the molecular basis of ectomycorrhizal truffle lifestyle.</title>
        <authorList>
            <person name="Murat C."/>
            <person name="Payen T."/>
            <person name="Noel B."/>
            <person name="Kuo A."/>
            <person name="Morin E."/>
            <person name="Chen J."/>
            <person name="Kohler A."/>
            <person name="Krizsan K."/>
            <person name="Balestrini R."/>
            <person name="Da Silva C."/>
            <person name="Montanini B."/>
            <person name="Hainaut M."/>
            <person name="Levati E."/>
            <person name="Barry K.W."/>
            <person name="Belfiori B."/>
            <person name="Cichocki N."/>
            <person name="Clum A."/>
            <person name="Dockter R.B."/>
            <person name="Fauchery L."/>
            <person name="Guy J."/>
            <person name="Iotti M."/>
            <person name="Le Tacon F."/>
            <person name="Lindquist E.A."/>
            <person name="Lipzen A."/>
            <person name="Malagnac F."/>
            <person name="Mello A."/>
            <person name="Molinier V."/>
            <person name="Miyauchi S."/>
            <person name="Poulain J."/>
            <person name="Riccioni C."/>
            <person name="Rubini A."/>
            <person name="Sitrit Y."/>
            <person name="Splivallo R."/>
            <person name="Traeger S."/>
            <person name="Wang M."/>
            <person name="Zifcakova L."/>
            <person name="Wipf D."/>
            <person name="Zambonelli A."/>
            <person name="Paolocci F."/>
            <person name="Nowrousian M."/>
            <person name="Ottonello S."/>
            <person name="Baldrian P."/>
            <person name="Spatafora J.W."/>
            <person name="Henrissat B."/>
            <person name="Nagy L.G."/>
            <person name="Aury J.M."/>
            <person name="Wincker P."/>
            <person name="Grigoriev I.V."/>
            <person name="Bonfante P."/>
            <person name="Martin F.M."/>
        </authorList>
    </citation>
    <scope>NUCLEOTIDE SEQUENCE [LARGE SCALE GENOMIC DNA]</scope>
    <source>
        <strain evidence="1 2">ATCC MYA-4762</strain>
    </source>
</reference>
<evidence type="ECO:0000313" key="2">
    <source>
        <dbReference type="Proteomes" id="UP000267821"/>
    </source>
</evidence>
<dbReference type="InParanoid" id="A0A3N4LYE3"/>
<name>A0A3N4LYE3_9PEZI</name>
<sequence length="235" mass="27125">MGELPLKMESRWPGDINAARARKGLHTRGRELNATAPMHISLMKYDDAHYYMNSTLAVSQLCCKYYQVNLFPLSNIFVYLADIRINIPADYFYNPQSPNALKGMDNRKLEGESLEEHPNPLKGCFLRLRWSGRRWGSTSGIQKYYVRFSSAYKLVEAKPSPHDAYVCEQGHGVRKQSRGKYFKSHETLHTNNIQFWKKRHRFMRPNTIGLASVQLLSNYHETGCVSEDATRLSCL</sequence>